<dbReference type="InterPro" id="IPR025736">
    <property type="entry name" value="PucR_C-HTH_dom"/>
</dbReference>
<dbReference type="InterPro" id="IPR051448">
    <property type="entry name" value="CdaR-like_regulators"/>
</dbReference>
<accession>A0ABU6F4R2</accession>
<dbReference type="InterPro" id="IPR042070">
    <property type="entry name" value="PucR_C-HTH_sf"/>
</dbReference>
<evidence type="ECO:0000259" key="3">
    <source>
        <dbReference type="Pfam" id="PF17853"/>
    </source>
</evidence>
<name>A0ABU6F4R2_9ACTN</name>
<feature type="domain" description="PucR C-terminal helix-turn-helix" evidence="2">
    <location>
        <begin position="450"/>
        <end position="507"/>
    </location>
</feature>
<proteinExistence type="inferred from homology"/>
<dbReference type="Pfam" id="PF13556">
    <property type="entry name" value="HTH_30"/>
    <property type="match status" value="1"/>
</dbReference>
<evidence type="ECO:0000313" key="5">
    <source>
        <dbReference type="Proteomes" id="UP001354931"/>
    </source>
</evidence>
<dbReference type="EMBL" id="JAOZYC010000075">
    <property type="protein sequence ID" value="MEB8337842.1"/>
    <property type="molecule type" value="Genomic_DNA"/>
</dbReference>
<dbReference type="InterPro" id="IPR041522">
    <property type="entry name" value="CdaR_GGDEF"/>
</dbReference>
<evidence type="ECO:0000313" key="4">
    <source>
        <dbReference type="EMBL" id="MEB8337842.1"/>
    </source>
</evidence>
<dbReference type="PANTHER" id="PTHR33744">
    <property type="entry name" value="CARBOHYDRATE DIACID REGULATOR"/>
    <property type="match status" value="1"/>
</dbReference>
<evidence type="ECO:0000256" key="1">
    <source>
        <dbReference type="ARBA" id="ARBA00006754"/>
    </source>
</evidence>
<reference evidence="4 5" key="1">
    <citation type="submission" date="2022-10" db="EMBL/GenBank/DDBJ databases">
        <authorList>
            <person name="Xie J."/>
            <person name="Shen N."/>
        </authorList>
    </citation>
    <scope>NUCLEOTIDE SEQUENCE [LARGE SCALE GENOMIC DNA]</scope>
    <source>
        <strain evidence="4 5">YIM65594</strain>
    </source>
</reference>
<sequence length="512" mass="54617">MNRGVSLSAMLAHPSWHDVTLLAGPEDSRAVQRPVVAQDLAHPLPEEPADRLLVLLGGADRGDWRLDALLRRAHGAGVAALLVPGVTALRMSSTLLAERLRLPVLGSPDPLAAYLALERMTAEPGLLRAESTLRTAQVCARADETVDALLTDLGELLHRPVALITADARHLAGDPAAVTPAEQDTVARQLTGPPLPRPLDLPSGARLLTHPVGTERARPRLAVRLPARLAPEADAVAAALEVASGAVRERLALRRLDLERSARHRTSLLGELLRPAGGEIPDAVRRHAVEFGWRLDGWHTGIRIGTGPDVDVAGLRAEVTDAFAAERLGGQVVEQGDGWSAWTSTDQEPSTSDIERHAAAVRRVQRRLPEVLHAYVGVGRAHPGPTGIARSLGEAADAARLAQGREASGRFFHVDRLGLAQLLLAWTRTDTFQPAARSLLEPLSGEPGDLVRTLTAYLDAESSTAETAAVLGVHRNTVAARIARVQQLLSVDLADPDERLALHLACRTAVDG</sequence>
<dbReference type="Pfam" id="PF17853">
    <property type="entry name" value="GGDEF_2"/>
    <property type="match status" value="1"/>
</dbReference>
<organism evidence="4 5">
    <name type="scientific">Streptomyces endophyticus</name>
    <dbReference type="NCBI Taxonomy" id="714166"/>
    <lineage>
        <taxon>Bacteria</taxon>
        <taxon>Bacillati</taxon>
        <taxon>Actinomycetota</taxon>
        <taxon>Actinomycetes</taxon>
        <taxon>Kitasatosporales</taxon>
        <taxon>Streptomycetaceae</taxon>
        <taxon>Streptomyces</taxon>
    </lineage>
</organism>
<feature type="domain" description="CdaR GGDEF-like" evidence="3">
    <location>
        <begin position="279"/>
        <end position="401"/>
    </location>
</feature>
<comment type="caution">
    <text evidence="4">The sequence shown here is derived from an EMBL/GenBank/DDBJ whole genome shotgun (WGS) entry which is preliminary data.</text>
</comment>
<dbReference type="Proteomes" id="UP001354931">
    <property type="component" value="Unassembled WGS sequence"/>
</dbReference>
<gene>
    <name evidence="4" type="ORF">OKJ99_10015</name>
</gene>
<dbReference type="PANTHER" id="PTHR33744:SF7">
    <property type="entry name" value="PUCR FAMILY TRANSCRIPTIONAL REGULATOR"/>
    <property type="match status" value="1"/>
</dbReference>
<evidence type="ECO:0000259" key="2">
    <source>
        <dbReference type="Pfam" id="PF13556"/>
    </source>
</evidence>
<protein>
    <submittedName>
        <fullName evidence="4">Helix-turn-helix domain-containing protein</fullName>
    </submittedName>
</protein>
<comment type="similarity">
    <text evidence="1">Belongs to the CdaR family.</text>
</comment>
<dbReference type="Gene3D" id="1.10.10.2840">
    <property type="entry name" value="PucR C-terminal helix-turn-helix domain"/>
    <property type="match status" value="1"/>
</dbReference>
<dbReference type="RefSeq" id="WP_326015512.1">
    <property type="nucleotide sequence ID" value="NZ_JAOZYC010000075.1"/>
</dbReference>
<keyword evidence="5" id="KW-1185">Reference proteome</keyword>